<comment type="caution">
    <text evidence="9">The sequence shown here is derived from an EMBL/GenBank/DDBJ whole genome shotgun (WGS) entry which is preliminary data.</text>
</comment>
<reference evidence="9" key="2">
    <citation type="submission" date="2020-09" db="EMBL/GenBank/DDBJ databases">
        <authorList>
            <person name="Sun Q."/>
            <person name="Zhou Y."/>
        </authorList>
    </citation>
    <scope>NUCLEOTIDE SEQUENCE</scope>
    <source>
        <strain evidence="9">CGMCC 1.12827</strain>
    </source>
</reference>
<accession>A0A916SY90</accession>
<feature type="transmembrane region" description="Helical" evidence="8">
    <location>
        <begin position="442"/>
        <end position="465"/>
    </location>
</feature>
<evidence type="ECO:0000256" key="6">
    <source>
        <dbReference type="ARBA" id="ARBA00023136"/>
    </source>
</evidence>
<evidence type="ECO:0000256" key="4">
    <source>
        <dbReference type="ARBA" id="ARBA00022692"/>
    </source>
</evidence>
<feature type="transmembrane region" description="Helical" evidence="8">
    <location>
        <begin position="415"/>
        <end position="435"/>
    </location>
</feature>
<evidence type="ECO:0000256" key="1">
    <source>
        <dbReference type="ARBA" id="ARBA00004651"/>
    </source>
</evidence>
<keyword evidence="10" id="KW-1185">Reference proteome</keyword>
<dbReference type="Proteomes" id="UP000621454">
    <property type="component" value="Unassembled WGS sequence"/>
</dbReference>
<dbReference type="InterPro" id="IPR032808">
    <property type="entry name" value="DoxX"/>
</dbReference>
<reference evidence="9" key="1">
    <citation type="journal article" date="2014" name="Int. J. Syst. Evol. Microbiol.">
        <title>Complete genome sequence of Corynebacterium casei LMG S-19264T (=DSM 44701T), isolated from a smear-ripened cheese.</title>
        <authorList>
            <consortium name="US DOE Joint Genome Institute (JGI-PGF)"/>
            <person name="Walter F."/>
            <person name="Albersmeier A."/>
            <person name="Kalinowski J."/>
            <person name="Ruckert C."/>
        </authorList>
    </citation>
    <scope>NUCLEOTIDE SEQUENCE</scope>
    <source>
        <strain evidence="9">CGMCC 1.12827</strain>
    </source>
</reference>
<keyword evidence="5 8" id="KW-1133">Transmembrane helix</keyword>
<feature type="transmembrane region" description="Helical" evidence="8">
    <location>
        <begin position="509"/>
        <end position="530"/>
    </location>
</feature>
<sequence length="544" mass="56841">MVGLVTDDYRSTPAPERDAQAPSPFDEPTEAIETGATETSGDARGGRGAQSGRDARAGRERPDSSRPRAQTPSMRSRRVSGPAGSAPARRVVDTDDDVFADVPPAPADRARTPAASHPADSPETESPDAETAEAGSTQAASTEADSRAAGSTDTEAADSTTIGSRSGDAESGSAAPPGEETPASVEPTHDEQEGPGEVVQKAPTPEGSRTDESRTDESTTDEVTPVEQRVDDTADAPTAAIERGRMSSEDRDKFYERNARPRGRERGKAAAATAAAGAAAATASAGAQDAADDESATQTRRLDTTDAPDERARGSRRRKKGRADTEVATDEQTRDGHADETRDEELDRLRKASRRGTLDLGLLILRVAVGVIAMAHGCQKLFGWWGGPKLGGFTDMLINSQNTSIGFTHDAARPLAIIGALSETLGGLMLILGLLTPIAGSAILGVMIIATAYKATLAGGLWFFATDPDGRGGGVEYEMFLGVVAAVIILTGPGRYSLDFKRGWARRPFIGSIAWLVIGVAAAVVIWMLFNGTNPVHSPGNPSS</sequence>
<feature type="compositionally biased region" description="Basic and acidic residues" evidence="7">
    <location>
        <begin position="53"/>
        <end position="66"/>
    </location>
</feature>
<feature type="compositionally biased region" description="Basic and acidic residues" evidence="7">
    <location>
        <begin position="242"/>
        <end position="268"/>
    </location>
</feature>
<keyword evidence="3" id="KW-1003">Cell membrane</keyword>
<evidence type="ECO:0000313" key="9">
    <source>
        <dbReference type="EMBL" id="GGB22856.1"/>
    </source>
</evidence>
<feature type="compositionally biased region" description="Polar residues" evidence="7">
    <location>
        <begin position="134"/>
        <end position="164"/>
    </location>
</feature>
<dbReference type="AlphaFoldDB" id="A0A916SY90"/>
<evidence type="ECO:0008006" key="11">
    <source>
        <dbReference type="Google" id="ProtNLM"/>
    </source>
</evidence>
<dbReference type="EMBL" id="BMGC01000004">
    <property type="protein sequence ID" value="GGB22856.1"/>
    <property type="molecule type" value="Genomic_DNA"/>
</dbReference>
<keyword evidence="6 8" id="KW-0472">Membrane</keyword>
<evidence type="ECO:0000256" key="5">
    <source>
        <dbReference type="ARBA" id="ARBA00022989"/>
    </source>
</evidence>
<proteinExistence type="inferred from homology"/>
<feature type="transmembrane region" description="Helical" evidence="8">
    <location>
        <begin position="477"/>
        <end position="497"/>
    </location>
</feature>
<feature type="compositionally biased region" description="Basic and acidic residues" evidence="7">
    <location>
        <begin position="331"/>
        <end position="345"/>
    </location>
</feature>
<evidence type="ECO:0000256" key="8">
    <source>
        <dbReference type="SAM" id="Phobius"/>
    </source>
</evidence>
<keyword evidence="4 8" id="KW-0812">Transmembrane</keyword>
<feature type="region of interest" description="Disordered" evidence="7">
    <location>
        <begin position="1"/>
        <end position="345"/>
    </location>
</feature>
<name>A0A916SY90_9ACTN</name>
<dbReference type="PANTHER" id="PTHR33452:SF1">
    <property type="entry name" value="INNER MEMBRANE PROTEIN YPHA-RELATED"/>
    <property type="match status" value="1"/>
</dbReference>
<evidence type="ECO:0000256" key="2">
    <source>
        <dbReference type="ARBA" id="ARBA00006679"/>
    </source>
</evidence>
<organism evidence="9 10">
    <name type="scientific">Gordonia jinhuaensis</name>
    <dbReference type="NCBI Taxonomy" id="1517702"/>
    <lineage>
        <taxon>Bacteria</taxon>
        <taxon>Bacillati</taxon>
        <taxon>Actinomycetota</taxon>
        <taxon>Actinomycetes</taxon>
        <taxon>Mycobacteriales</taxon>
        <taxon>Gordoniaceae</taxon>
        <taxon>Gordonia</taxon>
    </lineage>
</organism>
<evidence type="ECO:0000256" key="7">
    <source>
        <dbReference type="SAM" id="MobiDB-lite"/>
    </source>
</evidence>
<dbReference type="GO" id="GO:0005886">
    <property type="term" value="C:plasma membrane"/>
    <property type="evidence" value="ECO:0007669"/>
    <property type="project" value="UniProtKB-SubCell"/>
</dbReference>
<dbReference type="PANTHER" id="PTHR33452">
    <property type="entry name" value="OXIDOREDUCTASE CATD-RELATED"/>
    <property type="match status" value="1"/>
</dbReference>
<protein>
    <recommendedName>
        <fullName evidence="11">Oxidoreductase</fullName>
    </recommendedName>
</protein>
<feature type="compositionally biased region" description="Basic and acidic residues" evidence="7">
    <location>
        <begin position="208"/>
        <end position="217"/>
    </location>
</feature>
<feature type="compositionally biased region" description="Low complexity" evidence="7">
    <location>
        <begin position="269"/>
        <end position="289"/>
    </location>
</feature>
<feature type="compositionally biased region" description="Basic and acidic residues" evidence="7">
    <location>
        <begin position="300"/>
        <end position="313"/>
    </location>
</feature>
<comment type="similarity">
    <text evidence="2">Belongs to the DoxX family.</text>
</comment>
<comment type="subcellular location">
    <subcellularLocation>
        <location evidence="1">Cell membrane</location>
        <topology evidence="1">Multi-pass membrane protein</topology>
    </subcellularLocation>
</comment>
<feature type="compositionally biased region" description="Basic and acidic residues" evidence="7">
    <location>
        <begin position="7"/>
        <end position="19"/>
    </location>
</feature>
<evidence type="ECO:0000313" key="10">
    <source>
        <dbReference type="Proteomes" id="UP000621454"/>
    </source>
</evidence>
<gene>
    <name evidence="9" type="ORF">GCM10011489_08870</name>
</gene>
<evidence type="ECO:0000256" key="3">
    <source>
        <dbReference type="ARBA" id="ARBA00022475"/>
    </source>
</evidence>
<dbReference type="Pfam" id="PF07681">
    <property type="entry name" value="DoxX"/>
    <property type="match status" value="1"/>
</dbReference>
<feature type="compositionally biased region" description="Acidic residues" evidence="7">
    <location>
        <begin position="122"/>
        <end position="131"/>
    </location>
</feature>
<dbReference type="InterPro" id="IPR051907">
    <property type="entry name" value="DoxX-like_oxidoreductase"/>
</dbReference>